<proteinExistence type="predicted"/>
<evidence type="ECO:0000313" key="3">
    <source>
        <dbReference type="Proteomes" id="UP000053647"/>
    </source>
</evidence>
<feature type="region of interest" description="Disordered" evidence="1">
    <location>
        <begin position="218"/>
        <end position="253"/>
    </location>
</feature>
<feature type="compositionally biased region" description="Basic and acidic residues" evidence="1">
    <location>
        <begin position="85"/>
        <end position="95"/>
    </location>
</feature>
<reference evidence="3" key="2">
    <citation type="submission" date="2015-01" db="EMBL/GenBank/DDBJ databases">
        <title>Evolutionary Origins and Diversification of the Mycorrhizal Mutualists.</title>
        <authorList>
            <consortium name="DOE Joint Genome Institute"/>
            <consortium name="Mycorrhizal Genomics Consortium"/>
            <person name="Kohler A."/>
            <person name="Kuo A."/>
            <person name="Nagy L.G."/>
            <person name="Floudas D."/>
            <person name="Copeland A."/>
            <person name="Barry K.W."/>
            <person name="Cichocki N."/>
            <person name="Veneault-Fourrey C."/>
            <person name="LaButti K."/>
            <person name="Lindquist E.A."/>
            <person name="Lipzen A."/>
            <person name="Lundell T."/>
            <person name="Morin E."/>
            <person name="Murat C."/>
            <person name="Riley R."/>
            <person name="Ohm R."/>
            <person name="Sun H."/>
            <person name="Tunlid A."/>
            <person name="Henrissat B."/>
            <person name="Grigoriev I.V."/>
            <person name="Hibbett D.S."/>
            <person name="Martin F."/>
        </authorList>
    </citation>
    <scope>NUCLEOTIDE SEQUENCE [LARGE SCALE GENOMIC DNA]</scope>
    <source>
        <strain evidence="3">ATCC 200175</strain>
    </source>
</reference>
<feature type="region of interest" description="Disordered" evidence="1">
    <location>
        <begin position="1"/>
        <end position="48"/>
    </location>
</feature>
<feature type="compositionally biased region" description="Basic and acidic residues" evidence="1">
    <location>
        <begin position="169"/>
        <end position="180"/>
    </location>
</feature>
<evidence type="ECO:0000313" key="2">
    <source>
        <dbReference type="EMBL" id="KIJ06254.1"/>
    </source>
</evidence>
<keyword evidence="3" id="KW-1185">Reference proteome</keyword>
<feature type="compositionally biased region" description="Basic and acidic residues" evidence="1">
    <location>
        <begin position="62"/>
        <end position="71"/>
    </location>
</feature>
<feature type="compositionally biased region" description="Polar residues" evidence="1">
    <location>
        <begin position="1"/>
        <end position="23"/>
    </location>
</feature>
<reference evidence="2 3" key="1">
    <citation type="submission" date="2014-06" db="EMBL/GenBank/DDBJ databases">
        <authorList>
            <consortium name="DOE Joint Genome Institute"/>
            <person name="Kuo A."/>
            <person name="Kohler A."/>
            <person name="Nagy L.G."/>
            <person name="Floudas D."/>
            <person name="Copeland A."/>
            <person name="Barry K.W."/>
            <person name="Cichocki N."/>
            <person name="Veneault-Fourrey C."/>
            <person name="LaButti K."/>
            <person name="Lindquist E.A."/>
            <person name="Lipzen A."/>
            <person name="Lundell T."/>
            <person name="Morin E."/>
            <person name="Murat C."/>
            <person name="Sun H."/>
            <person name="Tunlid A."/>
            <person name="Henrissat B."/>
            <person name="Grigoriev I.V."/>
            <person name="Hibbett D.S."/>
            <person name="Martin F."/>
            <person name="Nordberg H.P."/>
            <person name="Cantor M.N."/>
            <person name="Hua S.X."/>
        </authorList>
    </citation>
    <scope>NUCLEOTIDE SEQUENCE [LARGE SCALE GENOMIC DNA]</scope>
    <source>
        <strain evidence="2 3">ATCC 200175</strain>
    </source>
</reference>
<organism evidence="2 3">
    <name type="scientific">Paxillus involutus ATCC 200175</name>
    <dbReference type="NCBI Taxonomy" id="664439"/>
    <lineage>
        <taxon>Eukaryota</taxon>
        <taxon>Fungi</taxon>
        <taxon>Dikarya</taxon>
        <taxon>Basidiomycota</taxon>
        <taxon>Agaricomycotina</taxon>
        <taxon>Agaricomycetes</taxon>
        <taxon>Agaricomycetidae</taxon>
        <taxon>Boletales</taxon>
        <taxon>Paxilineae</taxon>
        <taxon>Paxillaceae</taxon>
        <taxon>Paxillus</taxon>
    </lineage>
</organism>
<evidence type="ECO:0000256" key="1">
    <source>
        <dbReference type="SAM" id="MobiDB-lite"/>
    </source>
</evidence>
<sequence>HTSTDPLSSAITSHEPSSTSVAVTSAPLSASSNSSHFPSARFPSHDADDLVTVTVSRAEWAKLQDVRRRDQATSTFVTKAVDPFSRPEHDHDSSVDPHPSIFLPQSRGSATHPRSHTHGQSLQSSAGLDPVLLSSSLARDDVTKTSPASPVADEQDLQRTILQFQEQLDQLRRRVDDPKRKVPPSREGLDTGASHLLTVDCTQVTHDAGSSLELGLRAVGAGPSSMHDGPSGSKSTPSTPKTSPSAFSEVPSQ</sequence>
<dbReference type="HOGENOM" id="CLU_1144933_0_0_1"/>
<feature type="compositionally biased region" description="Polar residues" evidence="1">
    <location>
        <begin position="158"/>
        <end position="168"/>
    </location>
</feature>
<feature type="compositionally biased region" description="Low complexity" evidence="1">
    <location>
        <begin position="25"/>
        <end position="40"/>
    </location>
</feature>
<feature type="compositionally biased region" description="Low complexity" evidence="1">
    <location>
        <begin position="229"/>
        <end position="245"/>
    </location>
</feature>
<name>A0A0C9SMI9_PAXIN</name>
<dbReference type="EMBL" id="KN820419">
    <property type="protein sequence ID" value="KIJ06254.1"/>
    <property type="molecule type" value="Genomic_DNA"/>
</dbReference>
<protein>
    <submittedName>
        <fullName evidence="2">Uncharacterized protein</fullName>
    </submittedName>
</protein>
<feature type="region of interest" description="Disordered" evidence="1">
    <location>
        <begin position="62"/>
        <end position="194"/>
    </location>
</feature>
<accession>A0A0C9SMI9</accession>
<dbReference type="AlphaFoldDB" id="A0A0C9SMI9"/>
<feature type="non-terminal residue" evidence="2">
    <location>
        <position position="1"/>
    </location>
</feature>
<gene>
    <name evidence="2" type="ORF">PAXINDRAFT_20542</name>
</gene>
<dbReference type="Proteomes" id="UP000053647">
    <property type="component" value="Unassembled WGS sequence"/>
</dbReference>